<sequence>MLYLVERFGKGFGKENGKGVKLYEMERGAILVDNLDIANTDLKELVTSPIRSLADVIASSQKFSNLEMPDKYGHEIFVLAEATNGIEKAEKRALLNLERLSKHGFEKIMIENDLDGLVAPSNWEVAHILVIGWIFRNHRSGWISHKWYAIWDIFLQESRARSLN</sequence>
<keyword evidence="2" id="KW-1185">Reference proteome</keyword>
<organism evidence="1 2">
    <name type="scientific">Camellia sinensis</name>
    <name type="common">Tea plant</name>
    <name type="synonym">Thea sinensis</name>
    <dbReference type="NCBI Taxonomy" id="4442"/>
    <lineage>
        <taxon>Eukaryota</taxon>
        <taxon>Viridiplantae</taxon>
        <taxon>Streptophyta</taxon>
        <taxon>Embryophyta</taxon>
        <taxon>Tracheophyta</taxon>
        <taxon>Spermatophyta</taxon>
        <taxon>Magnoliopsida</taxon>
        <taxon>eudicotyledons</taxon>
        <taxon>Gunneridae</taxon>
        <taxon>Pentapetalae</taxon>
        <taxon>asterids</taxon>
        <taxon>Ericales</taxon>
        <taxon>Theaceae</taxon>
        <taxon>Camellia</taxon>
    </lineage>
</organism>
<evidence type="ECO:0000313" key="2">
    <source>
        <dbReference type="Proteomes" id="UP000593564"/>
    </source>
</evidence>
<dbReference type="InterPro" id="IPR036928">
    <property type="entry name" value="AS_sf"/>
</dbReference>
<name>A0A7J7HTX9_CAMSI</name>
<accession>A0A7J7HTX9</accession>
<gene>
    <name evidence="1" type="ORF">HYC85_008334</name>
</gene>
<dbReference type="PANTHER" id="PTHR42678:SF34">
    <property type="entry name" value="OS04G0183300 PROTEIN"/>
    <property type="match status" value="1"/>
</dbReference>
<comment type="caution">
    <text evidence="1">The sequence shown here is derived from an EMBL/GenBank/DDBJ whole genome shotgun (WGS) entry which is preliminary data.</text>
</comment>
<dbReference type="PANTHER" id="PTHR42678">
    <property type="entry name" value="AMIDASE"/>
    <property type="match status" value="1"/>
</dbReference>
<proteinExistence type="predicted"/>
<dbReference type="AlphaFoldDB" id="A0A7J7HTX9"/>
<dbReference type="EMBL" id="JACBKZ010000003">
    <property type="protein sequence ID" value="KAF5955478.1"/>
    <property type="molecule type" value="Genomic_DNA"/>
</dbReference>
<protein>
    <submittedName>
        <fullName evidence="1">Uncharacterized protein</fullName>
    </submittedName>
</protein>
<dbReference type="Gene3D" id="3.90.1300.10">
    <property type="entry name" value="Amidase signature (AS) domain"/>
    <property type="match status" value="1"/>
</dbReference>
<evidence type="ECO:0000313" key="1">
    <source>
        <dbReference type="EMBL" id="KAF5955478.1"/>
    </source>
</evidence>
<dbReference type="Proteomes" id="UP000593564">
    <property type="component" value="Unassembled WGS sequence"/>
</dbReference>
<reference evidence="2" key="1">
    <citation type="journal article" date="2020" name="Nat. Commun.">
        <title>Genome assembly of wild tea tree DASZ reveals pedigree and selection history of tea varieties.</title>
        <authorList>
            <person name="Zhang W."/>
            <person name="Zhang Y."/>
            <person name="Qiu H."/>
            <person name="Guo Y."/>
            <person name="Wan H."/>
            <person name="Zhang X."/>
            <person name="Scossa F."/>
            <person name="Alseekh S."/>
            <person name="Zhang Q."/>
            <person name="Wang P."/>
            <person name="Xu L."/>
            <person name="Schmidt M.H."/>
            <person name="Jia X."/>
            <person name="Li D."/>
            <person name="Zhu A."/>
            <person name="Guo F."/>
            <person name="Chen W."/>
            <person name="Ni D."/>
            <person name="Usadel B."/>
            <person name="Fernie A.R."/>
            <person name="Wen W."/>
        </authorList>
    </citation>
    <scope>NUCLEOTIDE SEQUENCE [LARGE SCALE GENOMIC DNA]</scope>
    <source>
        <strain evidence="2">cv. G240</strain>
    </source>
</reference>
<reference evidence="1 2" key="2">
    <citation type="submission" date="2020-07" db="EMBL/GenBank/DDBJ databases">
        <title>Genome assembly of wild tea tree DASZ reveals pedigree and selection history of tea varieties.</title>
        <authorList>
            <person name="Zhang W."/>
        </authorList>
    </citation>
    <scope>NUCLEOTIDE SEQUENCE [LARGE SCALE GENOMIC DNA]</scope>
    <source>
        <strain evidence="2">cv. G240</strain>
        <tissue evidence="1">Leaf</tissue>
    </source>
</reference>